<dbReference type="InterPro" id="IPR036770">
    <property type="entry name" value="Ankyrin_rpt-contain_sf"/>
</dbReference>
<dbReference type="PANTHER" id="PTHR24198:SF165">
    <property type="entry name" value="ANKYRIN REPEAT-CONTAINING PROTEIN-RELATED"/>
    <property type="match status" value="1"/>
</dbReference>
<gene>
    <name evidence="4" type="ORF">TVAG_111640</name>
</gene>
<dbReference type="PROSITE" id="PS50088">
    <property type="entry name" value="ANK_REPEAT"/>
    <property type="match status" value="2"/>
</dbReference>
<proteinExistence type="predicted"/>
<dbReference type="KEGG" id="tva:4743258"/>
<dbReference type="RefSeq" id="XP_001298544.1">
    <property type="nucleotide sequence ID" value="XM_001298543.1"/>
</dbReference>
<dbReference type="Gene3D" id="1.25.40.20">
    <property type="entry name" value="Ankyrin repeat-containing domain"/>
    <property type="match status" value="1"/>
</dbReference>
<evidence type="ECO:0000256" key="1">
    <source>
        <dbReference type="ARBA" id="ARBA00022737"/>
    </source>
</evidence>
<reference evidence="4" key="2">
    <citation type="journal article" date="2007" name="Science">
        <title>Draft genome sequence of the sexually transmitted pathogen Trichomonas vaginalis.</title>
        <authorList>
            <person name="Carlton J.M."/>
            <person name="Hirt R.P."/>
            <person name="Silva J.C."/>
            <person name="Delcher A.L."/>
            <person name="Schatz M."/>
            <person name="Zhao Q."/>
            <person name="Wortman J.R."/>
            <person name="Bidwell S.L."/>
            <person name="Alsmark U.C.M."/>
            <person name="Besteiro S."/>
            <person name="Sicheritz-Ponten T."/>
            <person name="Noel C.J."/>
            <person name="Dacks J.B."/>
            <person name="Foster P.G."/>
            <person name="Simillion C."/>
            <person name="Van de Peer Y."/>
            <person name="Miranda-Saavedra D."/>
            <person name="Barton G.J."/>
            <person name="Westrop G.D."/>
            <person name="Mueller S."/>
            <person name="Dessi D."/>
            <person name="Fiori P.L."/>
            <person name="Ren Q."/>
            <person name="Paulsen I."/>
            <person name="Zhang H."/>
            <person name="Bastida-Corcuera F.D."/>
            <person name="Simoes-Barbosa A."/>
            <person name="Brown M.T."/>
            <person name="Hayes R.D."/>
            <person name="Mukherjee M."/>
            <person name="Okumura C.Y."/>
            <person name="Schneider R."/>
            <person name="Smith A.J."/>
            <person name="Vanacova S."/>
            <person name="Villalvazo M."/>
            <person name="Haas B.J."/>
            <person name="Pertea M."/>
            <person name="Feldblyum T.V."/>
            <person name="Utterback T.R."/>
            <person name="Shu C.L."/>
            <person name="Osoegawa K."/>
            <person name="de Jong P.J."/>
            <person name="Hrdy I."/>
            <person name="Horvathova L."/>
            <person name="Zubacova Z."/>
            <person name="Dolezal P."/>
            <person name="Malik S.B."/>
            <person name="Logsdon J.M. Jr."/>
            <person name="Henze K."/>
            <person name="Gupta A."/>
            <person name="Wang C.C."/>
            <person name="Dunne R.L."/>
            <person name="Upcroft J.A."/>
            <person name="Upcroft P."/>
            <person name="White O."/>
            <person name="Salzberg S.L."/>
            <person name="Tang P."/>
            <person name="Chiu C.-H."/>
            <person name="Lee Y.-S."/>
            <person name="Embley T.M."/>
            <person name="Coombs G.H."/>
            <person name="Mottram J.C."/>
            <person name="Tachezy J."/>
            <person name="Fraser-Liggett C.M."/>
            <person name="Johnson P.J."/>
        </authorList>
    </citation>
    <scope>NUCLEOTIDE SEQUENCE [LARGE SCALE GENOMIC DNA]</scope>
    <source>
        <strain evidence="4">G3</strain>
    </source>
</reference>
<reference evidence="4" key="1">
    <citation type="submission" date="2006-10" db="EMBL/GenBank/DDBJ databases">
        <authorList>
            <person name="Amadeo P."/>
            <person name="Zhao Q."/>
            <person name="Wortman J."/>
            <person name="Fraser-Liggett C."/>
            <person name="Carlton J."/>
        </authorList>
    </citation>
    <scope>NUCLEOTIDE SEQUENCE</scope>
    <source>
        <strain evidence="4">G3</strain>
    </source>
</reference>
<dbReference type="Pfam" id="PF12796">
    <property type="entry name" value="Ank_2"/>
    <property type="match status" value="2"/>
</dbReference>
<evidence type="ECO:0000313" key="5">
    <source>
        <dbReference type="Proteomes" id="UP000001542"/>
    </source>
</evidence>
<feature type="repeat" description="ANK" evidence="3">
    <location>
        <begin position="212"/>
        <end position="244"/>
    </location>
</feature>
<evidence type="ECO:0000256" key="3">
    <source>
        <dbReference type="PROSITE-ProRule" id="PRU00023"/>
    </source>
</evidence>
<feature type="repeat" description="ANK" evidence="3">
    <location>
        <begin position="78"/>
        <end position="110"/>
    </location>
</feature>
<dbReference type="SMART" id="SM00248">
    <property type="entry name" value="ANK"/>
    <property type="match status" value="4"/>
</dbReference>
<dbReference type="eggNOG" id="KOG4177">
    <property type="taxonomic scope" value="Eukaryota"/>
</dbReference>
<dbReference type="Proteomes" id="UP000001542">
    <property type="component" value="Unassembled WGS sequence"/>
</dbReference>
<dbReference type="InParanoid" id="A2GB51"/>
<evidence type="ECO:0000256" key="2">
    <source>
        <dbReference type="ARBA" id="ARBA00023043"/>
    </source>
</evidence>
<dbReference type="PROSITE" id="PS50297">
    <property type="entry name" value="ANK_REP_REGION"/>
    <property type="match status" value="2"/>
</dbReference>
<keyword evidence="5" id="KW-1185">Reference proteome</keyword>
<dbReference type="EMBL" id="DS114882">
    <property type="protein sequence ID" value="EAX85614.1"/>
    <property type="molecule type" value="Genomic_DNA"/>
</dbReference>
<dbReference type="AlphaFoldDB" id="A2GB51"/>
<evidence type="ECO:0000313" key="4">
    <source>
        <dbReference type="EMBL" id="EAX85614.1"/>
    </source>
</evidence>
<keyword evidence="2 3" id="KW-0040">ANK repeat</keyword>
<dbReference type="PANTHER" id="PTHR24198">
    <property type="entry name" value="ANKYRIN REPEAT AND PROTEIN KINASE DOMAIN-CONTAINING PROTEIN"/>
    <property type="match status" value="1"/>
</dbReference>
<accession>A2GB51</accession>
<sequence length="271" mass="30980">MRRRSLSIWSNTNTNLTVYKKKTVKETLLLLMQHVTTVTELCQFSLTWKLIRIHQTCLAETISVLLDHGAEIDAITDEGRSPLHDAVLCESHRSVRVLLERGADRYILDNENYTPLFRALQMRDLFSVNELLKNYNRKLLNNSIIAIPLEYDIDDDDETSDVIHCLWKYDFDITVPLPNMETGVAFAVRTNKPNLARTFLQCGSDIDFIYPDGNSLLHLAISMNAPYLVNVLMEQSADIEVLNKDGKNPLELALELNNEKVLSVLRKFASL</sequence>
<keyword evidence="1" id="KW-0677">Repeat</keyword>
<organism evidence="4 5">
    <name type="scientific">Trichomonas vaginalis (strain ATCC PRA-98 / G3)</name>
    <dbReference type="NCBI Taxonomy" id="412133"/>
    <lineage>
        <taxon>Eukaryota</taxon>
        <taxon>Metamonada</taxon>
        <taxon>Parabasalia</taxon>
        <taxon>Trichomonadida</taxon>
        <taxon>Trichomonadidae</taxon>
        <taxon>Trichomonas</taxon>
    </lineage>
</organism>
<dbReference type="STRING" id="5722.A2GB51"/>
<dbReference type="VEuPathDB" id="TrichDB:TVAGG3_0942900"/>
<dbReference type="InterPro" id="IPR002110">
    <property type="entry name" value="Ankyrin_rpt"/>
</dbReference>
<dbReference type="SUPFAM" id="SSF48403">
    <property type="entry name" value="Ankyrin repeat"/>
    <property type="match status" value="1"/>
</dbReference>
<name>A2GB51_TRIV3</name>
<protein>
    <submittedName>
        <fullName evidence="4">Uncharacterized protein</fullName>
    </submittedName>
</protein>